<dbReference type="FunFam" id="1.25.40.10:FF:000140">
    <property type="entry name" value="Coatomer subunit epsilon"/>
    <property type="match status" value="1"/>
</dbReference>
<keyword evidence="11 14" id="KW-0472">Membrane</keyword>
<dbReference type="Proteomes" id="UP001219518">
    <property type="component" value="Unassembled WGS sequence"/>
</dbReference>
<evidence type="ECO:0000256" key="3">
    <source>
        <dbReference type="ARBA" id="ARBA00008827"/>
    </source>
</evidence>
<evidence type="ECO:0000256" key="2">
    <source>
        <dbReference type="ARBA" id="ARBA00004347"/>
    </source>
</evidence>
<keyword evidence="9 14" id="KW-0653">Protein transport</keyword>
<proteinExistence type="inferred from homology"/>
<dbReference type="GO" id="GO:0000139">
    <property type="term" value="C:Golgi membrane"/>
    <property type="evidence" value="ECO:0007669"/>
    <property type="project" value="UniProtKB-SubCell"/>
</dbReference>
<evidence type="ECO:0000256" key="1">
    <source>
        <dbReference type="ARBA" id="ARBA00004255"/>
    </source>
</evidence>
<comment type="caution">
    <text evidence="15">The sequence shown here is derived from an EMBL/GenBank/DDBJ whole genome shotgun (WGS) entry which is preliminary data.</text>
</comment>
<evidence type="ECO:0000256" key="5">
    <source>
        <dbReference type="ARBA" id="ARBA00015828"/>
    </source>
</evidence>
<evidence type="ECO:0000256" key="4">
    <source>
        <dbReference type="ARBA" id="ARBA00011775"/>
    </source>
</evidence>
<dbReference type="PANTHER" id="PTHR10805">
    <property type="entry name" value="COATOMER SUBUNIT EPSILON"/>
    <property type="match status" value="1"/>
</dbReference>
<evidence type="ECO:0000256" key="12">
    <source>
        <dbReference type="ARBA" id="ARBA00023329"/>
    </source>
</evidence>
<reference evidence="15" key="1">
    <citation type="submission" date="2021-07" db="EMBL/GenBank/DDBJ databases">
        <authorList>
            <person name="Catto M.A."/>
            <person name="Jacobson A."/>
            <person name="Kennedy G."/>
            <person name="Labadie P."/>
            <person name="Hunt B.G."/>
            <person name="Srinivasan R."/>
        </authorList>
    </citation>
    <scope>NUCLEOTIDE SEQUENCE</scope>
    <source>
        <strain evidence="15">PL_HMW_Pooled</strain>
        <tissue evidence="15">Head</tissue>
    </source>
</reference>
<name>A0AAE1HUH8_9NEOP</name>
<evidence type="ECO:0000256" key="13">
    <source>
        <dbReference type="ARBA" id="ARBA00025582"/>
    </source>
</evidence>
<dbReference type="InterPro" id="IPR006822">
    <property type="entry name" value="Coatomer_esu"/>
</dbReference>
<evidence type="ECO:0000256" key="8">
    <source>
        <dbReference type="ARBA" id="ARBA00022892"/>
    </source>
</evidence>
<comment type="similarity">
    <text evidence="3 14">Belongs to the COPE family.</text>
</comment>
<dbReference type="EMBL" id="JAHWGI010001273">
    <property type="protein sequence ID" value="KAK3926985.1"/>
    <property type="molecule type" value="Genomic_DNA"/>
</dbReference>
<keyword evidence="6 14" id="KW-0813">Transport</keyword>
<dbReference type="GO" id="GO:0006891">
    <property type="term" value="P:intra-Golgi vesicle-mediated transport"/>
    <property type="evidence" value="ECO:0007669"/>
    <property type="project" value="TreeGrafter"/>
</dbReference>
<dbReference type="SMR" id="A0AAE1HUH8"/>
<evidence type="ECO:0000313" key="15">
    <source>
        <dbReference type="EMBL" id="KAK3926985.1"/>
    </source>
</evidence>
<comment type="subunit">
    <text evidence="4">Oligomeric complex that consists of at least the alpha, beta, beta', gamma, delta, epsilon and zeta subunits.</text>
</comment>
<comment type="function">
    <text evidence="13 14">The coatomer is a cytosolic protein complex that binds to dilysine motifs and reversibly associates with Golgi non-clathrin-coated vesicles, which further mediate biosynthetic protein transport from the ER, via the Golgi up to the trans Golgi network. The coatomer complex is required for budding from Golgi membranes, and is essential for the retrograde Golgi-to-ER transport of dilysine-tagged proteins.</text>
</comment>
<keyword evidence="10 14" id="KW-0333">Golgi apparatus</keyword>
<dbReference type="PANTHER" id="PTHR10805:SF0">
    <property type="entry name" value="COATOMER SUBUNIT EPSILON"/>
    <property type="match status" value="1"/>
</dbReference>
<evidence type="ECO:0000256" key="7">
    <source>
        <dbReference type="ARBA" id="ARBA00022490"/>
    </source>
</evidence>
<evidence type="ECO:0000256" key="6">
    <source>
        <dbReference type="ARBA" id="ARBA00022448"/>
    </source>
</evidence>
<reference evidence="15" key="2">
    <citation type="journal article" date="2023" name="BMC Genomics">
        <title>Pest status, molecular evolution, and epigenetic factors derived from the genome assembly of Frankliniella fusca, a thysanopteran phytovirus vector.</title>
        <authorList>
            <person name="Catto M.A."/>
            <person name="Labadie P.E."/>
            <person name="Jacobson A.L."/>
            <person name="Kennedy G.G."/>
            <person name="Srinivasan R."/>
            <person name="Hunt B.G."/>
        </authorList>
    </citation>
    <scope>NUCLEOTIDE SEQUENCE</scope>
    <source>
        <strain evidence="15">PL_HMW_Pooled</strain>
    </source>
</reference>
<dbReference type="InterPro" id="IPR011990">
    <property type="entry name" value="TPR-like_helical_dom_sf"/>
</dbReference>
<evidence type="ECO:0000256" key="11">
    <source>
        <dbReference type="ARBA" id="ARBA00023136"/>
    </source>
</evidence>
<dbReference type="Pfam" id="PF04733">
    <property type="entry name" value="Coatomer_E"/>
    <property type="match status" value="1"/>
</dbReference>
<accession>A0AAE1HUH8</accession>
<evidence type="ECO:0000313" key="16">
    <source>
        <dbReference type="Proteomes" id="UP001219518"/>
    </source>
</evidence>
<sequence>MTPRQQGDVDELFDVKNSFFIGNYTQCIKEAENNDKVSTEELRFERLGYMYRAYIAQKKFRVVLDEVQSGSPPPLRPLRLLAEYFGSPQKRIEIVQQLEQLLSSGVTGYKHLLIISAATIYCQEGNYEAALRVLHQGDHLEYNALNLHIYLRMDRKDLARKELKVMQERDDDATLTQLSQAWLNIALGGEKMLQDAYYIFQEMVDKYGSTSLLLNGQAACFLGQGKYQEAQSVLQEALDKDSNAPDTLINMTALSHYLGKPPEVANRYLSQLQDSHADNDFVKEYNQKKSEFQRLCKQYSVTSS</sequence>
<dbReference type="GO" id="GO:0006890">
    <property type="term" value="P:retrograde vesicle-mediated transport, Golgi to endoplasmic reticulum"/>
    <property type="evidence" value="ECO:0007669"/>
    <property type="project" value="UniProtKB-UniRule"/>
</dbReference>
<dbReference type="GO" id="GO:0030126">
    <property type="term" value="C:COPI vesicle coat"/>
    <property type="evidence" value="ECO:0007669"/>
    <property type="project" value="TreeGrafter"/>
</dbReference>
<dbReference type="SUPFAM" id="SSF48452">
    <property type="entry name" value="TPR-like"/>
    <property type="match status" value="1"/>
</dbReference>
<keyword evidence="12 14" id="KW-0968">Cytoplasmic vesicle</keyword>
<dbReference type="Gene3D" id="1.25.40.10">
    <property type="entry name" value="Tetratricopeptide repeat domain"/>
    <property type="match status" value="1"/>
</dbReference>
<dbReference type="GO" id="GO:0005198">
    <property type="term" value="F:structural molecule activity"/>
    <property type="evidence" value="ECO:0007669"/>
    <property type="project" value="UniProtKB-UniRule"/>
</dbReference>
<dbReference type="GO" id="GO:0006888">
    <property type="term" value="P:endoplasmic reticulum to Golgi vesicle-mediated transport"/>
    <property type="evidence" value="ECO:0007669"/>
    <property type="project" value="TreeGrafter"/>
</dbReference>
<gene>
    <name evidence="15" type="ORF">KUF71_015320</name>
</gene>
<dbReference type="PIRSF" id="PIRSF016478">
    <property type="entry name" value="Coatomer_esu"/>
    <property type="match status" value="1"/>
</dbReference>
<comment type="subcellular location">
    <subcellularLocation>
        <location evidence="2">Cytoplasmic vesicle</location>
        <location evidence="2">COPI-coated vesicle membrane</location>
        <topology evidence="2">Peripheral membrane protein</topology>
        <orientation evidence="2">Cytoplasmic side</orientation>
    </subcellularLocation>
    <subcellularLocation>
        <location evidence="1">Golgi apparatus membrane</location>
        <topology evidence="1">Peripheral membrane protein</topology>
        <orientation evidence="1">Cytoplasmic side</orientation>
    </subcellularLocation>
</comment>
<organism evidence="15 16">
    <name type="scientific">Frankliniella fusca</name>
    <dbReference type="NCBI Taxonomy" id="407009"/>
    <lineage>
        <taxon>Eukaryota</taxon>
        <taxon>Metazoa</taxon>
        <taxon>Ecdysozoa</taxon>
        <taxon>Arthropoda</taxon>
        <taxon>Hexapoda</taxon>
        <taxon>Insecta</taxon>
        <taxon>Pterygota</taxon>
        <taxon>Neoptera</taxon>
        <taxon>Paraneoptera</taxon>
        <taxon>Thysanoptera</taxon>
        <taxon>Terebrantia</taxon>
        <taxon>Thripoidea</taxon>
        <taxon>Thripidae</taxon>
        <taxon>Frankliniella</taxon>
    </lineage>
</organism>
<evidence type="ECO:0000256" key="9">
    <source>
        <dbReference type="ARBA" id="ARBA00022927"/>
    </source>
</evidence>
<keyword evidence="16" id="KW-1185">Reference proteome</keyword>
<dbReference type="GO" id="GO:0015031">
    <property type="term" value="P:protein transport"/>
    <property type="evidence" value="ECO:0007669"/>
    <property type="project" value="UniProtKB-UniRule"/>
</dbReference>
<keyword evidence="8 14" id="KW-0931">ER-Golgi transport</keyword>
<keyword evidence="7 14" id="KW-0963">Cytoplasm</keyword>
<protein>
    <recommendedName>
        <fullName evidence="5 14">Coatomer subunit epsilon</fullName>
    </recommendedName>
</protein>
<evidence type="ECO:0000256" key="14">
    <source>
        <dbReference type="PIRNR" id="PIRNR016478"/>
    </source>
</evidence>
<dbReference type="AlphaFoldDB" id="A0AAE1HUH8"/>
<evidence type="ECO:0000256" key="10">
    <source>
        <dbReference type="ARBA" id="ARBA00023034"/>
    </source>
</evidence>